<proteinExistence type="predicted"/>
<sequence length="108" mass="11367">MRQYYTSRVRRQGGQQQDDRLSPCSPRAACSNPSSSSFILLQSAVSDTSARTPAFSQSLSALGRTGPRCPIKAPPLAGPGCSNGPESPAVFRGLVRPSSGRGFGRVGR</sequence>
<reference evidence="2" key="1">
    <citation type="journal article" date="2023" name="Science">
        <title>Genome structures resolve the early diversification of teleost fishes.</title>
        <authorList>
            <person name="Parey E."/>
            <person name="Louis A."/>
            <person name="Montfort J."/>
            <person name="Bouchez O."/>
            <person name="Roques C."/>
            <person name="Iampietro C."/>
            <person name="Lluch J."/>
            <person name="Castinel A."/>
            <person name="Donnadieu C."/>
            <person name="Desvignes T."/>
            <person name="Floi Bucao C."/>
            <person name="Jouanno E."/>
            <person name="Wen M."/>
            <person name="Mejri S."/>
            <person name="Dirks R."/>
            <person name="Jansen H."/>
            <person name="Henkel C."/>
            <person name="Chen W.J."/>
            <person name="Zahm M."/>
            <person name="Cabau C."/>
            <person name="Klopp C."/>
            <person name="Thompson A.W."/>
            <person name="Robinson-Rechavi M."/>
            <person name="Braasch I."/>
            <person name="Lecointre G."/>
            <person name="Bobe J."/>
            <person name="Postlethwait J.H."/>
            <person name="Berthelot C."/>
            <person name="Roest Crollius H."/>
            <person name="Guiguen Y."/>
        </authorList>
    </citation>
    <scope>NUCLEOTIDE SEQUENCE</scope>
    <source>
        <strain evidence="2">WJC10195</strain>
    </source>
</reference>
<comment type="caution">
    <text evidence="2">The sequence shown here is derived from an EMBL/GenBank/DDBJ whole genome shotgun (WGS) entry which is preliminary data.</text>
</comment>
<feature type="region of interest" description="Disordered" evidence="1">
    <location>
        <begin position="1"/>
        <end position="29"/>
    </location>
</feature>
<dbReference type="Proteomes" id="UP001152622">
    <property type="component" value="Chromosome 17"/>
</dbReference>
<name>A0A9Q1EIM9_SYNKA</name>
<protein>
    <submittedName>
        <fullName evidence="2">Uncharacterized protein</fullName>
    </submittedName>
</protein>
<organism evidence="2 3">
    <name type="scientific">Synaphobranchus kaupii</name>
    <name type="common">Kaup's arrowtooth eel</name>
    <dbReference type="NCBI Taxonomy" id="118154"/>
    <lineage>
        <taxon>Eukaryota</taxon>
        <taxon>Metazoa</taxon>
        <taxon>Chordata</taxon>
        <taxon>Craniata</taxon>
        <taxon>Vertebrata</taxon>
        <taxon>Euteleostomi</taxon>
        <taxon>Actinopterygii</taxon>
        <taxon>Neopterygii</taxon>
        <taxon>Teleostei</taxon>
        <taxon>Anguilliformes</taxon>
        <taxon>Synaphobranchidae</taxon>
        <taxon>Synaphobranchus</taxon>
    </lineage>
</organism>
<keyword evidence="3" id="KW-1185">Reference proteome</keyword>
<feature type="region of interest" description="Disordered" evidence="1">
    <location>
        <begin position="59"/>
        <end position="108"/>
    </location>
</feature>
<evidence type="ECO:0000256" key="1">
    <source>
        <dbReference type="SAM" id="MobiDB-lite"/>
    </source>
</evidence>
<gene>
    <name evidence="2" type="ORF">SKAU_G00363300</name>
</gene>
<dbReference type="EMBL" id="JAINUF010000017">
    <property type="protein sequence ID" value="KAJ8339544.1"/>
    <property type="molecule type" value="Genomic_DNA"/>
</dbReference>
<dbReference type="AlphaFoldDB" id="A0A9Q1EIM9"/>
<evidence type="ECO:0000313" key="2">
    <source>
        <dbReference type="EMBL" id="KAJ8339544.1"/>
    </source>
</evidence>
<evidence type="ECO:0000313" key="3">
    <source>
        <dbReference type="Proteomes" id="UP001152622"/>
    </source>
</evidence>
<accession>A0A9Q1EIM9</accession>